<dbReference type="AlphaFoldDB" id="A0A2P8HYP2"/>
<proteinExistence type="predicted"/>
<feature type="domain" description="RNase H type-1" evidence="1">
    <location>
        <begin position="1"/>
        <end position="127"/>
    </location>
</feature>
<dbReference type="Pfam" id="PF13456">
    <property type="entry name" value="RVT_3"/>
    <property type="match status" value="1"/>
</dbReference>
<dbReference type="InterPro" id="IPR012337">
    <property type="entry name" value="RNaseH-like_sf"/>
</dbReference>
<name>A0A2P8HYP2_9BACI</name>
<dbReference type="Proteomes" id="UP000242310">
    <property type="component" value="Unassembled WGS sequence"/>
</dbReference>
<dbReference type="PROSITE" id="PS50879">
    <property type="entry name" value="RNASE_H_1"/>
    <property type="match status" value="1"/>
</dbReference>
<accession>A0A2P8HYP2</accession>
<dbReference type="GO" id="GO:0004523">
    <property type="term" value="F:RNA-DNA hybrid ribonuclease activity"/>
    <property type="evidence" value="ECO:0007669"/>
    <property type="project" value="InterPro"/>
</dbReference>
<keyword evidence="3" id="KW-1185">Reference proteome</keyword>
<dbReference type="SUPFAM" id="SSF53098">
    <property type="entry name" value="Ribonuclease H-like"/>
    <property type="match status" value="1"/>
</dbReference>
<dbReference type="OrthoDB" id="7845843at2"/>
<dbReference type="InterPro" id="IPR036397">
    <property type="entry name" value="RNaseH_sf"/>
</dbReference>
<dbReference type="PANTHER" id="PTHR47723:SF19">
    <property type="entry name" value="POLYNUCLEOTIDYL TRANSFERASE, RIBONUCLEASE H-LIKE SUPERFAMILY PROTEIN"/>
    <property type="match status" value="1"/>
</dbReference>
<dbReference type="GO" id="GO:0003676">
    <property type="term" value="F:nucleic acid binding"/>
    <property type="evidence" value="ECO:0007669"/>
    <property type="project" value="InterPro"/>
</dbReference>
<dbReference type="Gene3D" id="3.30.420.10">
    <property type="entry name" value="Ribonuclease H-like superfamily/Ribonuclease H"/>
    <property type="match status" value="1"/>
</dbReference>
<dbReference type="CDD" id="cd09279">
    <property type="entry name" value="RNase_HI_like"/>
    <property type="match status" value="1"/>
</dbReference>
<evidence type="ECO:0000259" key="1">
    <source>
        <dbReference type="PROSITE" id="PS50879"/>
    </source>
</evidence>
<evidence type="ECO:0000313" key="3">
    <source>
        <dbReference type="Proteomes" id="UP000242310"/>
    </source>
</evidence>
<evidence type="ECO:0000313" key="2">
    <source>
        <dbReference type="EMBL" id="PSL51358.1"/>
    </source>
</evidence>
<gene>
    <name evidence="2" type="ORF">B0H94_101272</name>
</gene>
<dbReference type="InterPro" id="IPR053151">
    <property type="entry name" value="RNase_H-like"/>
</dbReference>
<organism evidence="2 3">
    <name type="scientific">Salsuginibacillus halophilus</name>
    <dbReference type="NCBI Taxonomy" id="517424"/>
    <lineage>
        <taxon>Bacteria</taxon>
        <taxon>Bacillati</taxon>
        <taxon>Bacillota</taxon>
        <taxon>Bacilli</taxon>
        <taxon>Bacillales</taxon>
        <taxon>Bacillaceae</taxon>
        <taxon>Salsuginibacillus</taxon>
    </lineage>
</organism>
<dbReference type="EMBL" id="PYAV01000001">
    <property type="protein sequence ID" value="PSL51358.1"/>
    <property type="molecule type" value="Genomic_DNA"/>
</dbReference>
<sequence>MIRVYIDGASAGDPGPSGAGIYYINERGETVRQAFKLTDMSNHEAEFYALLYALKVLRKDGNRAAAFYTDSQLVDDAVNDGKVKNRAYQPVLESILKASADFDLFFVNWVPSSKNREADQLARKAIHEGESPP</sequence>
<dbReference type="InterPro" id="IPR002156">
    <property type="entry name" value="RNaseH_domain"/>
</dbReference>
<dbReference type="PANTHER" id="PTHR47723">
    <property type="entry name" value="OS05G0353850 PROTEIN"/>
    <property type="match status" value="1"/>
</dbReference>
<protein>
    <submittedName>
        <fullName evidence="2">Ribonuclease HI</fullName>
    </submittedName>
</protein>
<dbReference type="RefSeq" id="WP_106587425.1">
    <property type="nucleotide sequence ID" value="NZ_PYAV01000001.1"/>
</dbReference>
<comment type="caution">
    <text evidence="2">The sequence shown here is derived from an EMBL/GenBank/DDBJ whole genome shotgun (WGS) entry which is preliminary data.</text>
</comment>
<reference evidence="2 3" key="1">
    <citation type="submission" date="2018-03" db="EMBL/GenBank/DDBJ databases">
        <title>Genomic Encyclopedia of Type Strains, Phase III (KMG-III): the genomes of soil and plant-associated and newly described type strains.</title>
        <authorList>
            <person name="Whitman W."/>
        </authorList>
    </citation>
    <scope>NUCLEOTIDE SEQUENCE [LARGE SCALE GENOMIC DNA]</scope>
    <source>
        <strain evidence="2 3">CGMCC 1.07653</strain>
    </source>
</reference>